<protein>
    <recommendedName>
        <fullName evidence="5">Putative pre-16S rRNA nuclease</fullName>
        <ecNumber evidence="5">3.1.-.-</ecNumber>
    </recommendedName>
</protein>
<evidence type="ECO:0000256" key="6">
    <source>
        <dbReference type="SAM" id="MobiDB-lite"/>
    </source>
</evidence>
<dbReference type="CDD" id="cd16964">
    <property type="entry name" value="YqgF"/>
    <property type="match status" value="1"/>
</dbReference>
<dbReference type="Gene3D" id="3.30.420.140">
    <property type="entry name" value="YqgF/RNase H-like domain"/>
    <property type="match status" value="1"/>
</dbReference>
<dbReference type="EMBL" id="JAXGFP010000007">
    <property type="protein sequence ID" value="MEG3185089.1"/>
    <property type="molecule type" value="Genomic_DNA"/>
</dbReference>
<keyword evidence="4 5" id="KW-0378">Hydrolase</keyword>
<gene>
    <name evidence="8" type="primary">ruvX</name>
    <name evidence="8" type="ORF">SNE34_13835</name>
</gene>
<dbReference type="SMART" id="SM00732">
    <property type="entry name" value="YqgFc"/>
    <property type="match status" value="1"/>
</dbReference>
<feature type="region of interest" description="Disordered" evidence="6">
    <location>
        <begin position="1"/>
        <end position="20"/>
    </location>
</feature>
<dbReference type="SUPFAM" id="SSF53098">
    <property type="entry name" value="Ribonuclease H-like"/>
    <property type="match status" value="1"/>
</dbReference>
<evidence type="ECO:0000256" key="5">
    <source>
        <dbReference type="HAMAP-Rule" id="MF_00651"/>
    </source>
</evidence>
<dbReference type="RefSeq" id="WP_332618189.1">
    <property type="nucleotide sequence ID" value="NZ_JAXGFP010000007.1"/>
</dbReference>
<evidence type="ECO:0000256" key="4">
    <source>
        <dbReference type="ARBA" id="ARBA00022801"/>
    </source>
</evidence>
<dbReference type="EC" id="3.1.-.-" evidence="5"/>
<evidence type="ECO:0000313" key="9">
    <source>
        <dbReference type="Proteomes" id="UP001355056"/>
    </source>
</evidence>
<dbReference type="InterPro" id="IPR006641">
    <property type="entry name" value="YqgF/RNaseH-like_dom"/>
</dbReference>
<dbReference type="Proteomes" id="UP001355056">
    <property type="component" value="Unassembled WGS sequence"/>
</dbReference>
<comment type="subcellular location">
    <subcellularLocation>
        <location evidence="5">Cytoplasm</location>
    </subcellularLocation>
</comment>
<sequence>MSTAATTVDQPGPTPIRRDGTVLGFDVGSRRIGVAVGSAFGHHARALAVIDVHGHGPDWVALDRLRQEWRPDGLIVGDPLTLDDGDQPARVRAHAFARELHARYKMPVVLVDERASSIEAAQRFASDRAQGRKRRRDADALDAVAAAVIVERWLAAPDDAVDITQLAARPAANPDRPT</sequence>
<organism evidence="8 9">
    <name type="scientific">Novilysobacter erysipheiresistens</name>
    <dbReference type="NCBI Taxonomy" id="1749332"/>
    <lineage>
        <taxon>Bacteria</taxon>
        <taxon>Pseudomonadati</taxon>
        <taxon>Pseudomonadota</taxon>
        <taxon>Gammaproteobacteria</taxon>
        <taxon>Lysobacterales</taxon>
        <taxon>Lysobacteraceae</taxon>
        <taxon>Novilysobacter</taxon>
    </lineage>
</organism>
<dbReference type="HAMAP" id="MF_00651">
    <property type="entry name" value="Nuclease_YqgF"/>
    <property type="match status" value="1"/>
</dbReference>
<comment type="similarity">
    <text evidence="5">Belongs to the YqgF HJR family.</text>
</comment>
<dbReference type="Pfam" id="PF03652">
    <property type="entry name" value="RuvX"/>
    <property type="match status" value="1"/>
</dbReference>
<keyword evidence="9" id="KW-1185">Reference proteome</keyword>
<reference evidence="8 9" key="1">
    <citation type="journal article" date="2016" name="Int. J. Syst. Evol. Microbiol.">
        <title>Lysobacter erysipheiresistens sp. nov., an antagonist of powdery mildew, isolated from tobacco-cultivated soil.</title>
        <authorList>
            <person name="Xie B."/>
            <person name="Li T."/>
            <person name="Lin X."/>
            <person name="Wang C.J."/>
            <person name="Chen Y.J."/>
            <person name="Liu W.J."/>
            <person name="Zhao Z.W."/>
        </authorList>
    </citation>
    <scope>NUCLEOTIDE SEQUENCE [LARGE SCALE GENOMIC DNA]</scope>
    <source>
        <strain evidence="8 9">RS-LYSO-3</strain>
    </source>
</reference>
<evidence type="ECO:0000256" key="1">
    <source>
        <dbReference type="ARBA" id="ARBA00022490"/>
    </source>
</evidence>
<name>A0ABU7Z1N5_9GAMM</name>
<keyword evidence="2 5" id="KW-0690">Ribosome biogenesis</keyword>
<keyword evidence="3 5" id="KW-0540">Nuclease</keyword>
<proteinExistence type="inferred from homology"/>
<comment type="caution">
    <text evidence="8">The sequence shown here is derived from an EMBL/GenBank/DDBJ whole genome shotgun (WGS) entry which is preliminary data.</text>
</comment>
<dbReference type="NCBIfam" id="TIGR00250">
    <property type="entry name" value="RNAse_H_YqgF"/>
    <property type="match status" value="1"/>
</dbReference>
<dbReference type="PANTHER" id="PTHR33317:SF4">
    <property type="entry name" value="POLYNUCLEOTIDYL TRANSFERASE, RIBONUCLEASE H-LIKE SUPERFAMILY PROTEIN"/>
    <property type="match status" value="1"/>
</dbReference>
<keyword evidence="1 5" id="KW-0963">Cytoplasm</keyword>
<comment type="function">
    <text evidence="5">Could be a nuclease involved in processing of the 5'-end of pre-16S rRNA.</text>
</comment>
<dbReference type="InterPro" id="IPR005227">
    <property type="entry name" value="YqgF"/>
</dbReference>
<evidence type="ECO:0000313" key="8">
    <source>
        <dbReference type="EMBL" id="MEG3185089.1"/>
    </source>
</evidence>
<dbReference type="InterPro" id="IPR037027">
    <property type="entry name" value="YqgF/RNaseH-like_dom_sf"/>
</dbReference>
<evidence type="ECO:0000256" key="3">
    <source>
        <dbReference type="ARBA" id="ARBA00022722"/>
    </source>
</evidence>
<dbReference type="PANTHER" id="PTHR33317">
    <property type="entry name" value="POLYNUCLEOTIDYL TRANSFERASE, RIBONUCLEASE H-LIKE SUPERFAMILY PROTEIN"/>
    <property type="match status" value="1"/>
</dbReference>
<feature type="domain" description="YqgF/RNase H-like" evidence="7">
    <location>
        <begin position="20"/>
        <end position="120"/>
    </location>
</feature>
<evidence type="ECO:0000259" key="7">
    <source>
        <dbReference type="SMART" id="SM00732"/>
    </source>
</evidence>
<dbReference type="InterPro" id="IPR012337">
    <property type="entry name" value="RNaseH-like_sf"/>
</dbReference>
<evidence type="ECO:0000256" key="2">
    <source>
        <dbReference type="ARBA" id="ARBA00022517"/>
    </source>
</evidence>
<accession>A0ABU7Z1N5</accession>